<proteinExistence type="predicted"/>
<dbReference type="EMBL" id="JAFBMS010000003">
    <property type="protein sequence ID" value="KAG9353755.1"/>
    <property type="molecule type" value="Genomic_DNA"/>
</dbReference>
<name>A0A8T2PQX4_9TELE</name>
<gene>
    <name evidence="2" type="ORF">JZ751_011877</name>
</gene>
<organism evidence="2 3">
    <name type="scientific">Albula glossodonta</name>
    <name type="common">roundjaw bonefish</name>
    <dbReference type="NCBI Taxonomy" id="121402"/>
    <lineage>
        <taxon>Eukaryota</taxon>
        <taxon>Metazoa</taxon>
        <taxon>Chordata</taxon>
        <taxon>Craniata</taxon>
        <taxon>Vertebrata</taxon>
        <taxon>Euteleostomi</taxon>
        <taxon>Actinopterygii</taxon>
        <taxon>Neopterygii</taxon>
        <taxon>Teleostei</taxon>
        <taxon>Albuliformes</taxon>
        <taxon>Albulidae</taxon>
        <taxon>Albula</taxon>
    </lineage>
</organism>
<dbReference type="Proteomes" id="UP000824540">
    <property type="component" value="Unassembled WGS sequence"/>
</dbReference>
<reference evidence="2" key="1">
    <citation type="thesis" date="2021" institute="BYU ScholarsArchive" country="Provo, UT, USA">
        <title>Applications of and Algorithms for Genome Assembly and Genomic Analyses with an Emphasis on Marine Teleosts.</title>
        <authorList>
            <person name="Pickett B.D."/>
        </authorList>
    </citation>
    <scope>NUCLEOTIDE SEQUENCE</scope>
    <source>
        <strain evidence="2">HI-2016</strain>
    </source>
</reference>
<comment type="caution">
    <text evidence="2">The sequence shown here is derived from an EMBL/GenBank/DDBJ whole genome shotgun (WGS) entry which is preliminary data.</text>
</comment>
<dbReference type="AlphaFoldDB" id="A0A8T2PQX4"/>
<evidence type="ECO:0000256" key="1">
    <source>
        <dbReference type="SAM" id="MobiDB-lite"/>
    </source>
</evidence>
<accession>A0A8T2PQX4</accession>
<keyword evidence="3" id="KW-1185">Reference proteome</keyword>
<sequence>MELHFYRGNCFSLAGVGQTTWAEVGGVGGFGDERTQPRPRLPAAPEVINISPFQMSGRGDDIISER</sequence>
<evidence type="ECO:0000313" key="2">
    <source>
        <dbReference type="EMBL" id="KAG9353755.1"/>
    </source>
</evidence>
<feature type="region of interest" description="Disordered" evidence="1">
    <location>
        <begin position="27"/>
        <end position="47"/>
    </location>
</feature>
<protein>
    <submittedName>
        <fullName evidence="2">Uncharacterized protein</fullName>
    </submittedName>
</protein>
<evidence type="ECO:0000313" key="3">
    <source>
        <dbReference type="Proteomes" id="UP000824540"/>
    </source>
</evidence>